<comment type="caution">
    <text evidence="1">The sequence shown here is derived from an EMBL/GenBank/DDBJ whole genome shotgun (WGS) entry which is preliminary data.</text>
</comment>
<dbReference type="Proteomes" id="UP000032305">
    <property type="component" value="Unassembled WGS sequence"/>
</dbReference>
<sequence length="287" mass="32424">MNPAALAFECPFIKSRCPKRSTQLPDEPYPVCSLWKRTDGDADPVQDLIFVCPKRFYAVDFLTEVIAHCWPGAKPVNPQVAPEVKMAGFGNVDFVIADVGADNEIEQFLSVELQAIDITGSVFKAYQALRAGEDLDKRPTYGFNWDNVYKRYITQLIRKGYFHHHWKTKIVAVIPEQVYQYILGRAAFMKTADVKNDPQVNIIFMTYCLESDPTRPGEFRPRLVTVEGTSHTNLQNAILYKDAPLKEAFTDQIRKSLVRAVNLADLIDAGDIPEGLEEHENEGPLNS</sequence>
<reference evidence="1 2" key="1">
    <citation type="submission" date="2014-11" db="EMBL/GenBank/DDBJ databases">
        <title>Whole genome shotgun sequence of Sphingomonas parapaucimobilis NBRC 15100.</title>
        <authorList>
            <person name="Katano-Makiyama Y."/>
            <person name="Hosoyama A."/>
            <person name="Hashimoto M."/>
            <person name="Hosoyama Y."/>
            <person name="Noguchi M."/>
            <person name="Numata M."/>
            <person name="Tsuchikane K."/>
            <person name="Hirakata S."/>
            <person name="Uohara A."/>
            <person name="Shimodaira J."/>
            <person name="Ohji S."/>
            <person name="Ichikawa N."/>
            <person name="Kimura A."/>
            <person name="Yamazoe A."/>
            <person name="Fujita N."/>
        </authorList>
    </citation>
    <scope>NUCLEOTIDE SEQUENCE [LARGE SCALE GENOMIC DNA]</scope>
    <source>
        <strain evidence="1 2">NBRC 15100</strain>
    </source>
</reference>
<accession>A0A0A1WCZ2</accession>
<gene>
    <name evidence="1" type="ORF">SP5_099_00040</name>
</gene>
<evidence type="ECO:0000313" key="1">
    <source>
        <dbReference type="EMBL" id="GAM02789.1"/>
    </source>
</evidence>
<proteinExistence type="predicted"/>
<organism evidence="1 2">
    <name type="scientific">Sphingomonas parapaucimobilis NBRC 15100</name>
    <dbReference type="NCBI Taxonomy" id="1219049"/>
    <lineage>
        <taxon>Bacteria</taxon>
        <taxon>Pseudomonadati</taxon>
        <taxon>Pseudomonadota</taxon>
        <taxon>Alphaproteobacteria</taxon>
        <taxon>Sphingomonadales</taxon>
        <taxon>Sphingomonadaceae</taxon>
        <taxon>Sphingomonas</taxon>
    </lineage>
</organism>
<dbReference type="RefSeq" id="WP_167334733.1">
    <property type="nucleotide sequence ID" value="NZ_BBPI01000099.1"/>
</dbReference>
<dbReference type="eggNOG" id="ENOG502Z81Z">
    <property type="taxonomic scope" value="Bacteria"/>
</dbReference>
<name>A0A0A1WCZ2_9SPHN</name>
<dbReference type="EMBL" id="BBPI01000099">
    <property type="protein sequence ID" value="GAM02789.1"/>
    <property type="molecule type" value="Genomic_DNA"/>
</dbReference>
<protein>
    <submittedName>
        <fullName evidence="1">Uncharacterized protein</fullName>
    </submittedName>
</protein>
<dbReference type="AlphaFoldDB" id="A0A0A1WCZ2"/>
<evidence type="ECO:0000313" key="2">
    <source>
        <dbReference type="Proteomes" id="UP000032305"/>
    </source>
</evidence>
<keyword evidence="2" id="KW-1185">Reference proteome</keyword>